<evidence type="ECO:0000313" key="1">
    <source>
        <dbReference type="EMBL" id="KSU88341.1"/>
    </source>
</evidence>
<evidence type="ECO:0000313" key="2">
    <source>
        <dbReference type="Proteomes" id="UP000053681"/>
    </source>
</evidence>
<gene>
    <name evidence="1" type="ORF">AS180_08645</name>
</gene>
<protein>
    <submittedName>
        <fullName evidence="1">Uncharacterized protein</fullName>
    </submittedName>
</protein>
<sequence>MDGSVEYFVNYFKASIMNNVVAENPCTLSDYYQELRDFVVDKRGDAEKKALFLHNIEKAYKTVGEEIFGMEEKRDGD</sequence>
<keyword evidence="2" id="KW-1185">Reference proteome</keyword>
<dbReference type="EMBL" id="LNQP01000025">
    <property type="protein sequence ID" value="KSU88341.1"/>
    <property type="molecule type" value="Genomic_DNA"/>
</dbReference>
<dbReference type="Proteomes" id="UP000053681">
    <property type="component" value="Unassembled WGS sequence"/>
</dbReference>
<reference evidence="1 2" key="1">
    <citation type="submission" date="2015-11" db="EMBL/GenBank/DDBJ databases">
        <title>Bacillus caseinolyticus sp nov.</title>
        <authorList>
            <person name="Dastager S.G."/>
            <person name="Mawlankar R."/>
        </authorList>
    </citation>
    <scope>NUCLEOTIDE SEQUENCE [LARGE SCALE GENOMIC DNA]</scope>
    <source>
        <strain evidence="1 2">SGD-V-76</strain>
    </source>
</reference>
<accession>A0A0V8JMR7</accession>
<comment type="caution">
    <text evidence="1">The sequence shown here is derived from an EMBL/GenBank/DDBJ whole genome shotgun (WGS) entry which is preliminary data.</text>
</comment>
<dbReference type="RefSeq" id="WP_061785735.1">
    <property type="nucleotide sequence ID" value="NZ_KQ758641.1"/>
</dbReference>
<proteinExistence type="predicted"/>
<dbReference type="GeneID" id="93680854"/>
<organism evidence="1 2">
    <name type="scientific">Priestia veravalensis</name>
    <dbReference type="NCBI Taxonomy" id="1414648"/>
    <lineage>
        <taxon>Bacteria</taxon>
        <taxon>Bacillati</taxon>
        <taxon>Bacillota</taxon>
        <taxon>Bacilli</taxon>
        <taxon>Bacillales</taxon>
        <taxon>Bacillaceae</taxon>
        <taxon>Priestia</taxon>
    </lineage>
</organism>
<dbReference type="AlphaFoldDB" id="A0A0V8JMR7"/>
<name>A0A0V8JMR7_9BACI</name>